<dbReference type="PROSITE" id="PS51910">
    <property type="entry name" value="GH18_2"/>
    <property type="match status" value="1"/>
</dbReference>
<dbReference type="SUPFAM" id="SSF54106">
    <property type="entry name" value="LysM domain"/>
    <property type="match status" value="2"/>
</dbReference>
<gene>
    <name evidence="5" type="ORF">CD32_03580</name>
</gene>
<sequence length="429" mass="48156">MQIHVVQPGQTIYGLAQAYRTTVQAIIQTNELQNPDRLVVGQALVMPIYGRFHWVQAGESFWSIAQRYGLNMNTLARLNGLNINEPLMIGTQLYIPPRPKTTAETLAFLEPRGDTVSPALLEQAAKAGPVLTYLSLFSLEARRDGSLRLPPSNGIIETAEQAGTSIMLVISNLEAGAFSSELGRDILQSTAVQDLLLENIISYAEELGDVRAVMFDFEHLPGDQRLAYTQFLQRAVEQMHEVGLRVSAALAPKTRADQPGEWFVAHDYRAIGQIVDFVMLMTYEWGYSAGPPMAVSPINEVERVLNYALTEMPANKIMMGQNLYGYDWTLPFVQGGEYARAISPQMAIQLAVRYQAIIQYDTKAQAPFFTYQDEEGRDHIVWFEDARSIQAKFDLLKKLGLRGIGYWKLGLSFPQNWLLIEDNFDVVKL</sequence>
<dbReference type="STRING" id="1220589.CD32_03580"/>
<dbReference type="OrthoDB" id="9769314at2"/>
<dbReference type="SUPFAM" id="SSF51445">
    <property type="entry name" value="(Trans)glycosidases"/>
    <property type="match status" value="1"/>
</dbReference>
<evidence type="ECO:0000313" key="6">
    <source>
        <dbReference type="Proteomes" id="UP000030437"/>
    </source>
</evidence>
<dbReference type="Gene3D" id="3.20.20.80">
    <property type="entry name" value="Glycosidases"/>
    <property type="match status" value="1"/>
</dbReference>
<evidence type="ECO:0000259" key="4">
    <source>
        <dbReference type="PROSITE" id="PS51910"/>
    </source>
</evidence>
<dbReference type="GO" id="GO:0008061">
    <property type="term" value="F:chitin binding"/>
    <property type="evidence" value="ECO:0007669"/>
    <property type="project" value="InterPro"/>
</dbReference>
<accession>A0A0A3IVC4</accession>
<dbReference type="PROSITE" id="PS51782">
    <property type="entry name" value="LYSM"/>
    <property type="match status" value="2"/>
</dbReference>
<dbReference type="InterPro" id="IPR017853">
    <property type="entry name" value="GH"/>
</dbReference>
<dbReference type="InterPro" id="IPR011583">
    <property type="entry name" value="Chitinase_II/V-like_cat"/>
</dbReference>
<dbReference type="SMART" id="SM00636">
    <property type="entry name" value="Glyco_18"/>
    <property type="match status" value="1"/>
</dbReference>
<dbReference type="Pfam" id="PF00704">
    <property type="entry name" value="Glyco_hydro_18"/>
    <property type="match status" value="1"/>
</dbReference>
<keyword evidence="1" id="KW-0378">Hydrolase</keyword>
<dbReference type="Gene3D" id="3.10.50.10">
    <property type="match status" value="1"/>
</dbReference>
<comment type="caution">
    <text evidence="5">The sequence shown here is derived from an EMBL/GenBank/DDBJ whole genome shotgun (WGS) entry which is preliminary data.</text>
</comment>
<dbReference type="PANTHER" id="PTHR46066:SF2">
    <property type="entry name" value="CHITINASE DOMAIN-CONTAINING PROTEIN 1"/>
    <property type="match status" value="1"/>
</dbReference>
<dbReference type="PANTHER" id="PTHR46066">
    <property type="entry name" value="CHITINASE DOMAIN-CONTAINING PROTEIN 1 FAMILY MEMBER"/>
    <property type="match status" value="1"/>
</dbReference>
<feature type="domain" description="LysM" evidence="3">
    <location>
        <begin position="51"/>
        <end position="95"/>
    </location>
</feature>
<dbReference type="InterPro" id="IPR036779">
    <property type="entry name" value="LysM_dom_sf"/>
</dbReference>
<dbReference type="GO" id="GO:0005975">
    <property type="term" value="P:carbohydrate metabolic process"/>
    <property type="evidence" value="ECO:0007669"/>
    <property type="project" value="InterPro"/>
</dbReference>
<feature type="domain" description="LysM" evidence="3">
    <location>
        <begin position="2"/>
        <end position="46"/>
    </location>
</feature>
<dbReference type="InterPro" id="IPR001223">
    <property type="entry name" value="Glyco_hydro18_cat"/>
</dbReference>
<keyword evidence="6" id="KW-1185">Reference proteome</keyword>
<dbReference type="AlphaFoldDB" id="A0A0A3IVC4"/>
<dbReference type="GO" id="GO:0012505">
    <property type="term" value="C:endomembrane system"/>
    <property type="evidence" value="ECO:0007669"/>
    <property type="project" value="TreeGrafter"/>
</dbReference>
<protein>
    <submittedName>
        <fullName evidence="5">Spore gernimation protein</fullName>
    </submittedName>
</protein>
<dbReference type="eggNOG" id="COG1388">
    <property type="taxonomic scope" value="Bacteria"/>
</dbReference>
<dbReference type="RefSeq" id="WP_036151314.1">
    <property type="nucleotide sequence ID" value="NZ_AVCX01000016.1"/>
</dbReference>
<reference evidence="5 6" key="1">
    <citation type="submission" date="2014-02" db="EMBL/GenBank/DDBJ databases">
        <title>Draft genome sequence of Lysinibacillus odysseyi NBRC 100172.</title>
        <authorList>
            <person name="Zhang F."/>
            <person name="Wang G."/>
            <person name="Zhang L."/>
        </authorList>
    </citation>
    <scope>NUCLEOTIDE SEQUENCE [LARGE SCALE GENOMIC DNA]</scope>
    <source>
        <strain evidence="5 6">NBRC 100172</strain>
    </source>
</reference>
<evidence type="ECO:0000256" key="1">
    <source>
        <dbReference type="ARBA" id="ARBA00022801"/>
    </source>
</evidence>
<name>A0A0A3IVC4_9BACI</name>
<proteinExistence type="predicted"/>
<organism evidence="5 6">
    <name type="scientific">Lysinibacillus odysseyi 34hs-1 = NBRC 100172</name>
    <dbReference type="NCBI Taxonomy" id="1220589"/>
    <lineage>
        <taxon>Bacteria</taxon>
        <taxon>Bacillati</taxon>
        <taxon>Bacillota</taxon>
        <taxon>Bacilli</taxon>
        <taxon>Bacillales</taxon>
        <taxon>Bacillaceae</taxon>
        <taxon>Lysinibacillus</taxon>
    </lineage>
</organism>
<dbReference type="CDD" id="cd02874">
    <property type="entry name" value="GH18_CFLE_spore_hydrolase"/>
    <property type="match status" value="1"/>
</dbReference>
<dbReference type="SMART" id="SM00257">
    <property type="entry name" value="LysM"/>
    <property type="match status" value="2"/>
</dbReference>
<dbReference type="EMBL" id="JPVP01000047">
    <property type="protein sequence ID" value="KGR87390.1"/>
    <property type="molecule type" value="Genomic_DNA"/>
</dbReference>
<dbReference type="Pfam" id="PF01476">
    <property type="entry name" value="LysM"/>
    <property type="match status" value="2"/>
</dbReference>
<keyword evidence="2" id="KW-0326">Glycosidase</keyword>
<dbReference type="InterPro" id="IPR029070">
    <property type="entry name" value="Chitinase_insertion_sf"/>
</dbReference>
<dbReference type="InterPro" id="IPR018392">
    <property type="entry name" value="LysM"/>
</dbReference>
<evidence type="ECO:0000259" key="3">
    <source>
        <dbReference type="PROSITE" id="PS51782"/>
    </source>
</evidence>
<dbReference type="eggNOG" id="COG3858">
    <property type="taxonomic scope" value="Bacteria"/>
</dbReference>
<dbReference type="CDD" id="cd00118">
    <property type="entry name" value="LysM"/>
    <property type="match status" value="2"/>
</dbReference>
<feature type="domain" description="GH18" evidence="4">
    <location>
        <begin position="103"/>
        <end position="429"/>
    </location>
</feature>
<dbReference type="GO" id="GO:0070492">
    <property type="term" value="F:oligosaccharide binding"/>
    <property type="evidence" value="ECO:0007669"/>
    <property type="project" value="TreeGrafter"/>
</dbReference>
<dbReference type="GO" id="GO:0016798">
    <property type="term" value="F:hydrolase activity, acting on glycosyl bonds"/>
    <property type="evidence" value="ECO:0007669"/>
    <property type="project" value="UniProtKB-KW"/>
</dbReference>
<dbReference type="InterPro" id="IPR041704">
    <property type="entry name" value="CFLE_GH18"/>
</dbReference>
<evidence type="ECO:0000256" key="2">
    <source>
        <dbReference type="ARBA" id="ARBA00023295"/>
    </source>
</evidence>
<dbReference type="Gene3D" id="3.10.350.10">
    <property type="entry name" value="LysM domain"/>
    <property type="match status" value="2"/>
</dbReference>
<evidence type="ECO:0000313" key="5">
    <source>
        <dbReference type="EMBL" id="KGR87390.1"/>
    </source>
</evidence>
<dbReference type="Proteomes" id="UP000030437">
    <property type="component" value="Unassembled WGS sequence"/>
</dbReference>